<protein>
    <submittedName>
        <fullName evidence="2">Uncharacterized protein</fullName>
    </submittedName>
</protein>
<geneLocation type="plasmid" evidence="2 3">
    <name>3</name>
</geneLocation>
<keyword evidence="2" id="KW-0614">Plasmid</keyword>
<reference evidence="2 3" key="1">
    <citation type="submission" date="2019-03" db="EMBL/GenBank/DDBJ databases">
        <authorList>
            <person name="Kox A.R. M."/>
        </authorList>
    </citation>
    <scope>NUCLEOTIDE SEQUENCE [LARGE SCALE GENOMIC DNA]</scope>
    <source>
        <strain evidence="2">MTUNDRAET4 annotated genome</strain>
        <plasmid evidence="3">3</plasmid>
    </source>
</reference>
<keyword evidence="1" id="KW-0472">Membrane</keyword>
<gene>
    <name evidence="2" type="ORF">MTUNDRAET4_0180</name>
</gene>
<feature type="transmembrane region" description="Helical" evidence="1">
    <location>
        <begin position="135"/>
        <end position="162"/>
    </location>
</feature>
<name>A0A4U8Z7V5_METTU</name>
<keyword evidence="1" id="KW-0812">Transmembrane</keyword>
<dbReference type="EMBL" id="LR536452">
    <property type="protein sequence ID" value="VFU17661.1"/>
    <property type="molecule type" value="Genomic_DNA"/>
</dbReference>
<dbReference type="KEGG" id="mtun:MTUNDRAET4_0180.2"/>
<proteinExistence type="predicted"/>
<feature type="transmembrane region" description="Helical" evidence="1">
    <location>
        <begin position="111"/>
        <end position="129"/>
    </location>
</feature>
<evidence type="ECO:0000256" key="1">
    <source>
        <dbReference type="SAM" id="Phobius"/>
    </source>
</evidence>
<dbReference type="AlphaFoldDB" id="A0A4U8Z7V5"/>
<accession>A0A4U8Z7V5</accession>
<evidence type="ECO:0000313" key="2">
    <source>
        <dbReference type="EMBL" id="VFU17661.1"/>
    </source>
</evidence>
<dbReference type="Proteomes" id="UP000294360">
    <property type="component" value="Plasmid 3"/>
</dbReference>
<evidence type="ECO:0000313" key="3">
    <source>
        <dbReference type="Proteomes" id="UP000294360"/>
    </source>
</evidence>
<sequence length="188" mass="21471">MSPRQDSGEGRSAGVEASLPVKKGLGGRLWGGTLWIASAPLRLLPREEIVKNADLIRGLIDDVKRGHRRRQTLRVVDDRSFDMAATAFYQGVSVMDLEALLWRRRRSTARAAYIAFGFGWLFFLGWLYRLTHTEWSAGFILTALQFAPFCAVFFLLAFKSALENYQIRMRRLASAMEYLQTNESFWPS</sequence>
<keyword evidence="1" id="KW-1133">Transmembrane helix</keyword>
<organism evidence="2 3">
    <name type="scientific">Methylocella tundrae</name>
    <dbReference type="NCBI Taxonomy" id="227605"/>
    <lineage>
        <taxon>Bacteria</taxon>
        <taxon>Pseudomonadati</taxon>
        <taxon>Pseudomonadota</taxon>
        <taxon>Alphaproteobacteria</taxon>
        <taxon>Hyphomicrobiales</taxon>
        <taxon>Beijerinckiaceae</taxon>
        <taxon>Methylocella</taxon>
    </lineage>
</organism>